<dbReference type="InterPro" id="IPR008254">
    <property type="entry name" value="Flavodoxin/NO_synth"/>
</dbReference>
<dbReference type="GO" id="GO:0003955">
    <property type="term" value="F:NAD(P)H dehydrogenase (quinone) activity"/>
    <property type="evidence" value="ECO:0007669"/>
    <property type="project" value="UniProtKB-EC"/>
</dbReference>
<evidence type="ECO:0000313" key="3">
    <source>
        <dbReference type="EMBL" id="TDE44534.1"/>
    </source>
</evidence>
<dbReference type="InterPro" id="IPR029039">
    <property type="entry name" value="Flavoprotein-like_sf"/>
</dbReference>
<sequence length="204" mass="21834">MREPVKTSVIYYSSTGNVHALATALAEGAEKAGSEVRLRKVAELAPPQAIAGNPKWAEHVENTRDVAEASLDDLLWADAVLLGTPTRYGAMASQLKQFIDITGPVWQQGLLADKVYGAFGSAGTRHGGHESTLLSLHTIFYHWGGIIVPPGYTHSVQFQVGTPYGTTHLDSDGEPGELALESGRYQARRAVETAAKLKAARVPS</sequence>
<dbReference type="RefSeq" id="WP_132633241.1">
    <property type="nucleotide sequence ID" value="NZ_SMLD01000071.1"/>
</dbReference>
<feature type="domain" description="Flavodoxin-like" evidence="2">
    <location>
        <begin position="7"/>
        <end position="179"/>
    </location>
</feature>
<dbReference type="NCBIfam" id="TIGR01755">
    <property type="entry name" value="flav_wrbA"/>
    <property type="match status" value="1"/>
</dbReference>
<keyword evidence="3" id="KW-0560">Oxidoreductase</keyword>
<dbReference type="EC" id="1.6.5.2" evidence="3"/>
<organism evidence="3 4">
    <name type="scientific">Nonomuraea mesophila</name>
    <dbReference type="NCBI Taxonomy" id="2530382"/>
    <lineage>
        <taxon>Bacteria</taxon>
        <taxon>Bacillati</taxon>
        <taxon>Actinomycetota</taxon>
        <taxon>Actinomycetes</taxon>
        <taxon>Streptosporangiales</taxon>
        <taxon>Streptosporangiaceae</taxon>
        <taxon>Nonomuraea</taxon>
    </lineage>
</organism>
<dbReference type="InterPro" id="IPR005025">
    <property type="entry name" value="FMN_Rdtase-like_dom"/>
</dbReference>
<dbReference type="PANTHER" id="PTHR30546:SF23">
    <property type="entry name" value="FLAVOPROTEIN-LIKE PROTEIN YCP4-RELATED"/>
    <property type="match status" value="1"/>
</dbReference>
<comment type="similarity">
    <text evidence="1">Belongs to the WrbA family.</text>
</comment>
<evidence type="ECO:0000259" key="2">
    <source>
        <dbReference type="PROSITE" id="PS50902"/>
    </source>
</evidence>
<evidence type="ECO:0000313" key="4">
    <source>
        <dbReference type="Proteomes" id="UP000295136"/>
    </source>
</evidence>
<reference evidence="3 4" key="1">
    <citation type="submission" date="2019-03" db="EMBL/GenBank/DDBJ databases">
        <title>Draft genome sequences of novel Actinobacteria.</title>
        <authorList>
            <person name="Sahin N."/>
            <person name="Ay H."/>
            <person name="Saygin H."/>
        </authorList>
    </citation>
    <scope>NUCLEOTIDE SEQUENCE [LARGE SCALE GENOMIC DNA]</scope>
    <source>
        <strain evidence="3 4">6K102</strain>
    </source>
</reference>
<accession>A0A4R5F8T4</accession>
<name>A0A4R5F8T4_9ACTN</name>
<protein>
    <submittedName>
        <fullName evidence="3">NAD(P)H:quinone oxidoreductase</fullName>
        <ecNumber evidence="3">1.6.5.2</ecNumber>
    </submittedName>
</protein>
<proteinExistence type="inferred from homology"/>
<dbReference type="PROSITE" id="PS50902">
    <property type="entry name" value="FLAVODOXIN_LIKE"/>
    <property type="match status" value="1"/>
</dbReference>
<dbReference type="GO" id="GO:0016020">
    <property type="term" value="C:membrane"/>
    <property type="evidence" value="ECO:0007669"/>
    <property type="project" value="TreeGrafter"/>
</dbReference>
<dbReference type="GO" id="GO:0010181">
    <property type="term" value="F:FMN binding"/>
    <property type="evidence" value="ECO:0007669"/>
    <property type="project" value="InterPro"/>
</dbReference>
<dbReference type="SUPFAM" id="SSF52218">
    <property type="entry name" value="Flavoproteins"/>
    <property type="match status" value="1"/>
</dbReference>
<dbReference type="Pfam" id="PF03358">
    <property type="entry name" value="FMN_red"/>
    <property type="match status" value="1"/>
</dbReference>
<gene>
    <name evidence="3" type="primary">wrbA</name>
    <name evidence="3" type="ORF">E1295_25055</name>
</gene>
<dbReference type="AlphaFoldDB" id="A0A4R5F8T4"/>
<dbReference type="EMBL" id="SMLD01000071">
    <property type="protein sequence ID" value="TDE44534.1"/>
    <property type="molecule type" value="Genomic_DNA"/>
</dbReference>
<dbReference type="PANTHER" id="PTHR30546">
    <property type="entry name" value="FLAVODOXIN-RELATED PROTEIN WRBA-RELATED"/>
    <property type="match status" value="1"/>
</dbReference>
<dbReference type="Gene3D" id="3.40.50.360">
    <property type="match status" value="1"/>
</dbReference>
<comment type="caution">
    <text evidence="3">The sequence shown here is derived from an EMBL/GenBank/DDBJ whole genome shotgun (WGS) entry which is preliminary data.</text>
</comment>
<keyword evidence="4" id="KW-1185">Reference proteome</keyword>
<evidence type="ECO:0000256" key="1">
    <source>
        <dbReference type="ARBA" id="ARBA00006961"/>
    </source>
</evidence>
<dbReference type="Proteomes" id="UP000295136">
    <property type="component" value="Unassembled WGS sequence"/>
</dbReference>
<dbReference type="NCBIfam" id="NF002999">
    <property type="entry name" value="PRK03767.1"/>
    <property type="match status" value="1"/>
</dbReference>
<dbReference type="InterPro" id="IPR010089">
    <property type="entry name" value="Flavoprotein_WrbA-like"/>
</dbReference>